<dbReference type="SMART" id="SM00454">
    <property type="entry name" value="SAM"/>
    <property type="match status" value="1"/>
</dbReference>
<evidence type="ECO:0000256" key="7">
    <source>
        <dbReference type="SAM" id="MobiDB-lite"/>
    </source>
</evidence>
<dbReference type="Pfam" id="PF00536">
    <property type="entry name" value="SAM_1"/>
    <property type="match status" value="1"/>
</dbReference>
<dbReference type="GO" id="GO:0045892">
    <property type="term" value="P:negative regulation of DNA-templated transcription"/>
    <property type="evidence" value="ECO:0007669"/>
    <property type="project" value="TreeGrafter"/>
</dbReference>
<dbReference type="OrthoDB" id="2390104at2759"/>
<evidence type="ECO:0000256" key="2">
    <source>
        <dbReference type="ARBA" id="ARBA00022723"/>
    </source>
</evidence>
<comment type="subcellular location">
    <subcellularLocation>
        <location evidence="1">Nucleus</location>
    </subcellularLocation>
</comment>
<feature type="domain" description="FCS-type" evidence="9">
    <location>
        <begin position="76"/>
        <end position="110"/>
    </location>
</feature>
<keyword evidence="5" id="KW-0539">Nucleus</keyword>
<evidence type="ECO:0000256" key="1">
    <source>
        <dbReference type="ARBA" id="ARBA00004123"/>
    </source>
</evidence>
<evidence type="ECO:0000313" key="11">
    <source>
        <dbReference type="Proteomes" id="UP000708208"/>
    </source>
</evidence>
<keyword evidence="2" id="KW-0479">Metal-binding</keyword>
<keyword evidence="11" id="KW-1185">Reference proteome</keyword>
<feature type="domain" description="SAM" evidence="8">
    <location>
        <begin position="195"/>
        <end position="241"/>
    </location>
</feature>
<dbReference type="Pfam" id="PF21319">
    <property type="entry name" value="zf-FCS_1"/>
    <property type="match status" value="1"/>
</dbReference>
<dbReference type="GO" id="GO:0042393">
    <property type="term" value="F:histone binding"/>
    <property type="evidence" value="ECO:0007669"/>
    <property type="project" value="TreeGrafter"/>
</dbReference>
<evidence type="ECO:0000259" key="9">
    <source>
        <dbReference type="PROSITE" id="PS51024"/>
    </source>
</evidence>
<dbReference type="PROSITE" id="PS50105">
    <property type="entry name" value="SAM_DOMAIN"/>
    <property type="match status" value="1"/>
</dbReference>
<dbReference type="PROSITE" id="PS51024">
    <property type="entry name" value="ZF_FCS"/>
    <property type="match status" value="1"/>
</dbReference>
<name>A0A8J2PGI4_9HEXA</name>
<dbReference type="InterPro" id="IPR050548">
    <property type="entry name" value="PcG_chromatin_remod_factors"/>
</dbReference>
<evidence type="ECO:0008006" key="12">
    <source>
        <dbReference type="Google" id="ProtNLM"/>
    </source>
</evidence>
<comment type="caution">
    <text evidence="10">The sequence shown here is derived from an EMBL/GenBank/DDBJ whole genome shotgun (WGS) entry which is preliminary data.</text>
</comment>
<dbReference type="PANTHER" id="PTHR12247:SF138">
    <property type="entry name" value="POLYHOMEOTIC DISTAL, ISOFORM A-RELATED"/>
    <property type="match status" value="1"/>
</dbReference>
<dbReference type="GO" id="GO:0035102">
    <property type="term" value="C:PRC1 complex"/>
    <property type="evidence" value="ECO:0007669"/>
    <property type="project" value="TreeGrafter"/>
</dbReference>
<evidence type="ECO:0000256" key="3">
    <source>
        <dbReference type="ARBA" id="ARBA00022771"/>
    </source>
</evidence>
<evidence type="ECO:0000256" key="5">
    <source>
        <dbReference type="ARBA" id="ARBA00023242"/>
    </source>
</evidence>
<feature type="region of interest" description="Disordered" evidence="7">
    <location>
        <begin position="1"/>
        <end position="36"/>
    </location>
</feature>
<feature type="compositionally biased region" description="Basic and acidic residues" evidence="7">
    <location>
        <begin position="1"/>
        <end position="19"/>
    </location>
</feature>
<evidence type="ECO:0000313" key="10">
    <source>
        <dbReference type="EMBL" id="CAG7821428.1"/>
    </source>
</evidence>
<dbReference type="AlphaFoldDB" id="A0A8J2PGI4"/>
<organism evidence="10 11">
    <name type="scientific">Allacma fusca</name>
    <dbReference type="NCBI Taxonomy" id="39272"/>
    <lineage>
        <taxon>Eukaryota</taxon>
        <taxon>Metazoa</taxon>
        <taxon>Ecdysozoa</taxon>
        <taxon>Arthropoda</taxon>
        <taxon>Hexapoda</taxon>
        <taxon>Collembola</taxon>
        <taxon>Symphypleona</taxon>
        <taxon>Sminthuridae</taxon>
        <taxon>Allacma</taxon>
    </lineage>
</organism>
<reference evidence="10" key="1">
    <citation type="submission" date="2021-06" db="EMBL/GenBank/DDBJ databases">
        <authorList>
            <person name="Hodson N. C."/>
            <person name="Mongue J. A."/>
            <person name="Jaron S. K."/>
        </authorList>
    </citation>
    <scope>NUCLEOTIDE SEQUENCE</scope>
</reference>
<feature type="region of interest" description="Disordered" evidence="7">
    <location>
        <begin position="115"/>
        <end position="191"/>
    </location>
</feature>
<accession>A0A8J2PGI4</accession>
<dbReference type="InterPro" id="IPR012313">
    <property type="entry name" value="Znf_FCS"/>
</dbReference>
<dbReference type="InterPro" id="IPR001660">
    <property type="entry name" value="SAM"/>
</dbReference>
<proteinExistence type="predicted"/>
<dbReference type="PANTHER" id="PTHR12247">
    <property type="entry name" value="POLYCOMB GROUP PROTEIN"/>
    <property type="match status" value="1"/>
</dbReference>
<dbReference type="GO" id="GO:0008270">
    <property type="term" value="F:zinc ion binding"/>
    <property type="evidence" value="ECO:0007669"/>
    <property type="project" value="UniProtKB-KW"/>
</dbReference>
<dbReference type="GO" id="GO:0003682">
    <property type="term" value="F:chromatin binding"/>
    <property type="evidence" value="ECO:0007669"/>
    <property type="project" value="TreeGrafter"/>
</dbReference>
<feature type="compositionally biased region" description="Polar residues" evidence="7">
    <location>
        <begin position="166"/>
        <end position="181"/>
    </location>
</feature>
<protein>
    <recommendedName>
        <fullName evidence="12">Polyhomeotic-like protein 2</fullName>
    </recommendedName>
</protein>
<gene>
    <name evidence="10" type="ORF">AFUS01_LOCUS31767</name>
</gene>
<dbReference type="CDD" id="cd09577">
    <property type="entry name" value="SAM_Ph1_2_3"/>
    <property type="match status" value="1"/>
</dbReference>
<feature type="region of interest" description="Disordered" evidence="7">
    <location>
        <begin position="54"/>
        <end position="82"/>
    </location>
</feature>
<dbReference type="EMBL" id="CAJVCH010510967">
    <property type="protein sequence ID" value="CAG7821428.1"/>
    <property type="molecule type" value="Genomic_DNA"/>
</dbReference>
<evidence type="ECO:0000256" key="6">
    <source>
        <dbReference type="PROSITE-ProRule" id="PRU00367"/>
    </source>
</evidence>
<dbReference type="Proteomes" id="UP000708208">
    <property type="component" value="Unassembled WGS sequence"/>
</dbReference>
<evidence type="ECO:0000259" key="8">
    <source>
        <dbReference type="PROSITE" id="PS50105"/>
    </source>
</evidence>
<evidence type="ECO:0000256" key="4">
    <source>
        <dbReference type="ARBA" id="ARBA00022833"/>
    </source>
</evidence>
<sequence>MITTDSKIETEKENAKSNTDDSEDSSLKHSKLPKAMVKPQVLTHVLGGFVIQESAEPFPMPRNGEMDEPPKKKAAISPTEEMGKCEMCGKVDVKAKFKKNKRFCSSACAKSSKSAAQQQQQNQQQQVQVSNNSIPNGNSNNSSSDKLKQKNRKWARGDGDADLTDETNSSVGETSSLSPNEDQNDDEPKVNPVKWNVSEVVEFVKSLPGCAEYAEDFAVQEIDGQALLLLKEDHLMSAMGMKLGPALKLLTAFKRFILLKIGSLYFLVKTI</sequence>
<keyword evidence="4" id="KW-0862">Zinc</keyword>
<feature type="compositionally biased region" description="Low complexity" evidence="7">
    <location>
        <begin position="115"/>
        <end position="144"/>
    </location>
</feature>
<keyword evidence="3 6" id="KW-0863">Zinc-finger</keyword>